<organism evidence="1">
    <name type="scientific">marine metagenome</name>
    <dbReference type="NCBI Taxonomy" id="408172"/>
    <lineage>
        <taxon>unclassified sequences</taxon>
        <taxon>metagenomes</taxon>
        <taxon>ecological metagenomes</taxon>
    </lineage>
</organism>
<dbReference type="EMBL" id="UINC01001031">
    <property type="protein sequence ID" value="SUZ68143.1"/>
    <property type="molecule type" value="Genomic_DNA"/>
</dbReference>
<proteinExistence type="predicted"/>
<dbReference type="AlphaFoldDB" id="A0A381PRN7"/>
<name>A0A381PRN7_9ZZZZ</name>
<gene>
    <name evidence="1" type="ORF">METZ01_LOCUS20997</name>
</gene>
<evidence type="ECO:0000313" key="1">
    <source>
        <dbReference type="EMBL" id="SUZ68143.1"/>
    </source>
</evidence>
<protein>
    <submittedName>
        <fullName evidence="1">Uncharacterized protein</fullName>
    </submittedName>
</protein>
<sequence length="103" mass="11673">MKKQISILFLALFLSPVLFESGNSFFGHQHEICSADGIHYHEVSNDCPQCMTSKTKLGVYFINNSEDILNISYNKIKNNYSQQLSVYKINLIDSQRGPPSLIS</sequence>
<reference evidence="1" key="1">
    <citation type="submission" date="2018-05" db="EMBL/GenBank/DDBJ databases">
        <authorList>
            <person name="Lanie J.A."/>
            <person name="Ng W.-L."/>
            <person name="Kazmierczak K.M."/>
            <person name="Andrzejewski T.M."/>
            <person name="Davidsen T.M."/>
            <person name="Wayne K.J."/>
            <person name="Tettelin H."/>
            <person name="Glass J.I."/>
            <person name="Rusch D."/>
            <person name="Podicherti R."/>
            <person name="Tsui H.-C.T."/>
            <person name="Winkler M.E."/>
        </authorList>
    </citation>
    <scope>NUCLEOTIDE SEQUENCE</scope>
</reference>
<accession>A0A381PRN7</accession>